<gene>
    <name evidence="4" type="ORF">B9G98_00554</name>
</gene>
<keyword evidence="5" id="KW-1185">Reference proteome</keyword>
<dbReference type="GO" id="GO:0005886">
    <property type="term" value="C:plasma membrane"/>
    <property type="evidence" value="ECO:0007669"/>
    <property type="project" value="TreeGrafter"/>
</dbReference>
<accession>A0A2T0FD61</accession>
<dbReference type="Pfam" id="PF00400">
    <property type="entry name" value="WD40"/>
    <property type="match status" value="1"/>
</dbReference>
<dbReference type="SUPFAM" id="SSF50998">
    <property type="entry name" value="Quinoprotein alcohol dehydrogenase-like"/>
    <property type="match status" value="1"/>
</dbReference>
<dbReference type="GO" id="GO:0019905">
    <property type="term" value="F:syntaxin binding"/>
    <property type="evidence" value="ECO:0007669"/>
    <property type="project" value="TreeGrafter"/>
</dbReference>
<evidence type="ECO:0000313" key="5">
    <source>
        <dbReference type="Proteomes" id="UP000238350"/>
    </source>
</evidence>
<dbReference type="InterPro" id="IPR036322">
    <property type="entry name" value="WD40_repeat_dom_sf"/>
</dbReference>
<dbReference type="EMBL" id="NDIQ01000001">
    <property type="protein sequence ID" value="PRT52934.1"/>
    <property type="molecule type" value="Genomic_DNA"/>
</dbReference>
<comment type="similarity">
    <text evidence="1">Belongs to the WD repeat L(2)GL family.</text>
</comment>
<name>A0A2T0FD61_9ASCO</name>
<dbReference type="InterPro" id="IPR015943">
    <property type="entry name" value="WD40/YVTN_repeat-like_dom_sf"/>
</dbReference>
<dbReference type="Proteomes" id="UP000238350">
    <property type="component" value="Unassembled WGS sequence"/>
</dbReference>
<dbReference type="Gene3D" id="2.130.10.10">
    <property type="entry name" value="YVTN repeat-like/Quinoprotein amine dehydrogenase"/>
    <property type="match status" value="1"/>
</dbReference>
<evidence type="ECO:0000256" key="1">
    <source>
        <dbReference type="ARBA" id="ARBA00008070"/>
    </source>
</evidence>
<dbReference type="InterPro" id="IPR001680">
    <property type="entry name" value="WD40_rpt"/>
</dbReference>
<sequence>MFSKFKKTADLSTGLNQPFQPDDLFRFGIPAPVTALAYDPNQSLLAIGTADGTMVVCGQGAVQIALEIDQPSPIRHARLVKGIYLIAVDSANLVTVWSLDTLEKWGEYRCGNPVASVYADPAMDWLFIGLENGQSIAFDLDLGKISPLRISSVQQQVLPRSRFSPVLGISLNPRDAAQQLLGYRDLIAVFSLATNEVLFHCITNNASHVRFVSWHPSGSHIVSYHENGQLMFYDGKTGKQLCTRDTHIPNSSFLAWCCTDDPDTTFLVLGNTELYIINFGKSPTYNITSYDGMGKFFSNAPDMLVQLPDQISAALPLARGNPHHNFYNPEWIIVSYISGCSEVYSLPGLQLKRNNSYILPPALSFSAAQHTFVGSTSMSRTQWLGIMAVSPKTVLRGGVPSRQRLRRLPVCTVIIVGGKDGSVRLFDGSRSEPNDFRVVDVSIADIVPNADISVSGVSFAGSTGELVVSAGTDTYLFKFGRNRSAYAEFVPSGTLIQDISQRCSTHIQQGFLPQYLIPGQSRVSMVHNSNVGFVVIGYEDGRLVVVDRRGPAIIYNEVLGEAPTCAEIGIEIVGRKDYSALVLAVGTRAGNVHVFEILPRQGGGFVPTKYDVWNVGSDPVIHISHIDLGRGAPAAAMPEVLQELARSIKIEGAILAVTTRDARMFHASSKRPKLAHKRFNTPLTSASFGFLRQGDSLALLTLNEQANAGIYSIPGLMKLSQSHVPYKSCLKGSIITGVGDALVQIEEKYAGLMHIWGTGQLPIISQVYNPLIKTTARPTITAVQWVSGRQYVSIEDLDKVIGGRRRGTTRRAGVDLVENSANDPPGPSLEPAGYVRPQRAAASYQGGVPAKTWGQTFDDYYDSAGQAVGGLADDFQEMVMSAKKDATSSITKSIIRKKMGF</sequence>
<dbReference type="GeneID" id="36514303"/>
<proteinExistence type="inferred from homology"/>
<comment type="caution">
    <text evidence="4">The sequence shown here is derived from an EMBL/GenBank/DDBJ whole genome shotgun (WGS) entry which is preliminary data.</text>
</comment>
<dbReference type="InterPro" id="IPR011047">
    <property type="entry name" value="Quinoprotein_ADH-like_sf"/>
</dbReference>
<evidence type="ECO:0000313" key="4">
    <source>
        <dbReference type="EMBL" id="PRT52934.1"/>
    </source>
</evidence>
<dbReference type="SMART" id="SM00320">
    <property type="entry name" value="WD40"/>
    <property type="match status" value="3"/>
</dbReference>
<dbReference type="SUPFAM" id="SSF50978">
    <property type="entry name" value="WD40 repeat-like"/>
    <property type="match status" value="1"/>
</dbReference>
<dbReference type="Pfam" id="PF08596">
    <property type="entry name" value="Lgl_C"/>
    <property type="match status" value="1"/>
</dbReference>
<evidence type="ECO:0000259" key="3">
    <source>
        <dbReference type="Pfam" id="PF08596"/>
    </source>
</evidence>
<dbReference type="STRING" id="45607.A0A2T0FD61"/>
<dbReference type="GO" id="GO:0005737">
    <property type="term" value="C:cytoplasm"/>
    <property type="evidence" value="ECO:0007669"/>
    <property type="project" value="TreeGrafter"/>
</dbReference>
<reference evidence="4 5" key="1">
    <citation type="submission" date="2017-04" db="EMBL/GenBank/DDBJ databases">
        <title>Genome sequencing of [Candida] sorbophila.</title>
        <authorList>
            <person name="Ahn J.O."/>
        </authorList>
    </citation>
    <scope>NUCLEOTIDE SEQUENCE [LARGE SCALE GENOMIC DNA]</scope>
    <source>
        <strain evidence="4 5">DS02</strain>
    </source>
</reference>
<dbReference type="GO" id="GO:0006893">
    <property type="term" value="P:Golgi to plasma membrane transport"/>
    <property type="evidence" value="ECO:0007669"/>
    <property type="project" value="TreeGrafter"/>
</dbReference>
<dbReference type="OrthoDB" id="19944at2759"/>
<organism evidence="4 5">
    <name type="scientific">Wickerhamiella sorbophila</name>
    <dbReference type="NCBI Taxonomy" id="45607"/>
    <lineage>
        <taxon>Eukaryota</taxon>
        <taxon>Fungi</taxon>
        <taxon>Dikarya</taxon>
        <taxon>Ascomycota</taxon>
        <taxon>Saccharomycotina</taxon>
        <taxon>Dipodascomycetes</taxon>
        <taxon>Dipodascales</taxon>
        <taxon>Trichomonascaceae</taxon>
        <taxon>Wickerhamiella</taxon>
    </lineage>
</organism>
<dbReference type="RefSeq" id="XP_024662880.1">
    <property type="nucleotide sequence ID" value="XM_024807112.1"/>
</dbReference>
<keyword evidence="2" id="KW-0268">Exocytosis</keyword>
<feature type="domain" description="Lethal giant larvae (Lgl)-like C-terminal" evidence="3">
    <location>
        <begin position="452"/>
        <end position="807"/>
    </location>
</feature>
<dbReference type="GO" id="GO:0045159">
    <property type="term" value="F:myosin II binding"/>
    <property type="evidence" value="ECO:0007669"/>
    <property type="project" value="TreeGrafter"/>
</dbReference>
<dbReference type="GO" id="GO:0005096">
    <property type="term" value="F:GTPase activator activity"/>
    <property type="evidence" value="ECO:0007669"/>
    <property type="project" value="TreeGrafter"/>
</dbReference>
<dbReference type="PANTHER" id="PTHR10241:SF25">
    <property type="entry name" value="TOMOSYN, ISOFORM C"/>
    <property type="match status" value="1"/>
</dbReference>
<dbReference type="InterPro" id="IPR013905">
    <property type="entry name" value="Lgl_C_dom"/>
</dbReference>
<dbReference type="PANTHER" id="PTHR10241">
    <property type="entry name" value="LETHAL 2 GIANT LARVAE PROTEIN"/>
    <property type="match status" value="1"/>
</dbReference>
<protein>
    <submittedName>
        <fullName evidence="4">Lethal(2) giant larvae SRO77</fullName>
    </submittedName>
</protein>
<evidence type="ECO:0000256" key="2">
    <source>
        <dbReference type="ARBA" id="ARBA00022483"/>
    </source>
</evidence>
<dbReference type="AlphaFoldDB" id="A0A2T0FD61"/>
<dbReference type="GO" id="GO:0006887">
    <property type="term" value="P:exocytosis"/>
    <property type="evidence" value="ECO:0007669"/>
    <property type="project" value="UniProtKB-KW"/>
</dbReference>